<keyword evidence="5" id="KW-1185">Reference proteome</keyword>
<dbReference type="InterPro" id="IPR051829">
    <property type="entry name" value="Multiheme_Cytochr_ET"/>
</dbReference>
<keyword evidence="1 2" id="KW-0732">Signal</keyword>
<dbReference type="KEGG" id="gur:Gura_1834"/>
<evidence type="ECO:0000259" key="3">
    <source>
        <dbReference type="Pfam" id="PF09699"/>
    </source>
</evidence>
<reference evidence="4 5" key="1">
    <citation type="submission" date="2007-05" db="EMBL/GenBank/DDBJ databases">
        <title>Complete sequence of Geobacter uraniireducens Rf4.</title>
        <authorList>
            <consortium name="US DOE Joint Genome Institute"/>
            <person name="Copeland A."/>
            <person name="Lucas S."/>
            <person name="Lapidus A."/>
            <person name="Barry K."/>
            <person name="Detter J.C."/>
            <person name="Glavina del Rio T."/>
            <person name="Hammon N."/>
            <person name="Israni S."/>
            <person name="Dalin E."/>
            <person name="Tice H."/>
            <person name="Pitluck S."/>
            <person name="Chertkov O."/>
            <person name="Brettin T."/>
            <person name="Bruce D."/>
            <person name="Han C."/>
            <person name="Schmutz J."/>
            <person name="Larimer F."/>
            <person name="Land M."/>
            <person name="Hauser L."/>
            <person name="Kyrpides N."/>
            <person name="Mikhailova N."/>
            <person name="Shelobolina E."/>
            <person name="Aklujkar M."/>
            <person name="Lovley D."/>
            <person name="Richardson P."/>
        </authorList>
    </citation>
    <scope>NUCLEOTIDE SEQUENCE [LARGE SCALE GENOMIC DNA]</scope>
    <source>
        <strain evidence="4 5">Rf4</strain>
    </source>
</reference>
<proteinExistence type="predicted"/>
<protein>
    <submittedName>
        <fullName evidence="4">Cytochrome C family protein</fullName>
    </submittedName>
</protein>
<sequence>MNRLHIKSLVIGILCLFPSLATAVTVDSPHDTANGYSCASCHTLHLDLGSTGYNNVCLNCHRPGVPKAGNKPFTPADFANPFNTYTATRTGTLYQTSHNWNGPDEVDEAGAQPPQFAAMTSTGTGNKLRARTGGSLACVRCHNQHDNTNKPFLRMANDRDQMCLDCHRSRNQQSHTTGTHPVNFNYTGATSKVKTNPAQFNNPPVNANTTNPTSDLNARLTRTGGSLVCSTCHGVHYSDSSSATFDNNSGFNALKPSDGSLLRTDLHGANADDLNICTNCHAGKVAHNGRNQNIQCADCHGGHVDFDPNAVTAQQRIPNVWLVRRYMNVSTVLRSAKNKPVYFQSTTVKNYKDASGNGVCQSCHDVPVGSGYPDEHARLDTTTCNACHFHGNTKGSFTAIGACNTCHGYPPHGNSAGGPNGYAVFNGTPSPFTNESSSAHITHSGGIVYSKQCVDCHQGNTHQAGTFQDVFIDTTGRIASSFGATPTFNGTPATAPTCSNVYCHSDGAPRNASLVPVLTTKTIPGWANGRGAIVGQPDECRQCHGDATTLATNSHGKHLADSIGCTVCHNGTVSSNNAIKDFNTHANGVKDVRFGGTLTTGGTWTVSAATCSGIYCHSNVQGANGNGAPTAFASPVWGSVTITCGSCHVDMSSSASATGSHIKHAQATGIACSICHNGAGAGTALHANGVIENSFSGPSATGTIYSQANLPAGNGYGSCSNSYCHSNVQGTNGIGAPTQNGTPTWGGLFPCGSCHVKMDTDVSAPGSHVAHANTTGSGNGRLPCSTCHSGAGSGTTNHANQVINLAFTGSAVNTVYSLGNNVAPGSGYGSCSATYCHGSAAPTWGGAHLVCNSCHGASNNGDLSAGATGHAIHYNSAAVFSSITGSNAHTSSAYAYGCKNCHPTNSHANGPATANRAAEVGGLKITAYTEAGTPATDPKGMKYTTAGTCTTVCHTDGNGGAPKVAVNWGTAQVGGSNCGVCHNKQGDASPTWSAPHTKHVNTYTFTCRNCHFGTASDNATINGASGKNQHPNGVKDVAFSYNAILRTTWSSTGTQCINTYCHSDGAVFATPTHGTLSWTTPPSINCGSCHGGGTASGSPTAVSKANSHAKHTGNNINSCYQCHNSVVNNAGAIINPTLHVNQAYNIQQSGGSVTFTLARQGTDTTATQCSTVSCHGGGGSPTTVTWGTTLNCQDCHGDTADFDVFTIPFTNVTSTPFNTSSPVAKINMTEWTTTGHGKTSGTYASGNGAAALVVVNACEYCHDPAISHNAAANPFRLRGNTGGTGWGLNDACMNCHKTDAVGVTVTIGGALKTSGKKVGAVHNGTSHSFGFKSGGLFCWDCHDGHGDTNAYMIHKKVVKNSSVFDPSTGYLPTAGVPTEFAAPKDPVFTLSSNPPIGGDYVKADFTGICQVCHGSGVSHYNINSYDTTHNINTRCTICHTHDGDAPTTNNKAFSFTRHSYPAYYGHKTDSGASPFPSCVTTGCHSNTKTTGYPVTSGNPPDCQGCHTKAAPGIGCGSCHGGADGRPTGTVFPDIQNGHSRSDHQVTCATCHGTAGSPQDAHGPGNRVTHTDADVIINFSGDGAGMNFTRLGNGSGSCTGTCHSKNHSSDSW</sequence>
<name>A5GF19_GEOUR</name>
<evidence type="ECO:0000256" key="1">
    <source>
        <dbReference type="ARBA" id="ARBA00022729"/>
    </source>
</evidence>
<evidence type="ECO:0000313" key="4">
    <source>
        <dbReference type="EMBL" id="ABQ26024.1"/>
    </source>
</evidence>
<evidence type="ECO:0000313" key="5">
    <source>
        <dbReference type="Proteomes" id="UP000006695"/>
    </source>
</evidence>
<dbReference type="EMBL" id="CP000698">
    <property type="protein sequence ID" value="ABQ26024.1"/>
    <property type="molecule type" value="Genomic_DNA"/>
</dbReference>
<dbReference type="STRING" id="351605.Gura_1834"/>
<dbReference type="NCBIfam" id="TIGR01904">
    <property type="entry name" value="GSu_C4xC__C2xCH"/>
    <property type="match status" value="6"/>
</dbReference>
<accession>A5GF19</accession>
<dbReference type="Pfam" id="PF09699">
    <property type="entry name" value="Paired_CXXCH_1"/>
    <property type="match status" value="1"/>
</dbReference>
<gene>
    <name evidence="4" type="ordered locus">Gura_1834</name>
</gene>
<dbReference type="Gene3D" id="3.90.10.10">
    <property type="entry name" value="Cytochrome C3"/>
    <property type="match status" value="2"/>
</dbReference>
<dbReference type="InterPro" id="IPR010177">
    <property type="entry name" value="Paired_CXXCH_1"/>
</dbReference>
<evidence type="ECO:0000256" key="2">
    <source>
        <dbReference type="SAM" id="SignalP"/>
    </source>
</evidence>
<feature type="signal peptide" evidence="2">
    <location>
        <begin position="1"/>
        <end position="23"/>
    </location>
</feature>
<dbReference type="Pfam" id="PF09698">
    <property type="entry name" value="GSu_C4xC__C2xCH"/>
    <property type="match status" value="4"/>
</dbReference>
<feature type="domain" description="Doubled CXXCH motif" evidence="3">
    <location>
        <begin position="137"/>
        <end position="169"/>
    </location>
</feature>
<dbReference type="InterPro" id="IPR010176">
    <property type="entry name" value="C4xCH_C2xCH_motif_GEOSU"/>
</dbReference>
<feature type="chain" id="PRO_5002683467" evidence="2">
    <location>
        <begin position="24"/>
        <end position="1611"/>
    </location>
</feature>
<dbReference type="PANTHER" id="PTHR35038">
    <property type="entry name" value="DISSIMILATORY SULFITE REDUCTASE SIRA"/>
    <property type="match status" value="1"/>
</dbReference>
<dbReference type="Proteomes" id="UP000006695">
    <property type="component" value="Chromosome"/>
</dbReference>
<dbReference type="RefSeq" id="WP_011938729.1">
    <property type="nucleotide sequence ID" value="NC_009483.1"/>
</dbReference>
<dbReference type="SUPFAM" id="SSF48695">
    <property type="entry name" value="Multiheme cytochromes"/>
    <property type="match status" value="6"/>
</dbReference>
<dbReference type="HOGENOM" id="CLU_243867_0_0_7"/>
<organism evidence="4 5">
    <name type="scientific">Geotalea uraniireducens (strain Rf4)</name>
    <name type="common">Geobacter uraniireducens</name>
    <dbReference type="NCBI Taxonomy" id="351605"/>
    <lineage>
        <taxon>Bacteria</taxon>
        <taxon>Pseudomonadati</taxon>
        <taxon>Thermodesulfobacteriota</taxon>
        <taxon>Desulfuromonadia</taxon>
        <taxon>Geobacterales</taxon>
        <taxon>Geobacteraceae</taxon>
        <taxon>Geotalea</taxon>
    </lineage>
</organism>
<dbReference type="InterPro" id="IPR036280">
    <property type="entry name" value="Multihaem_cyt_sf"/>
</dbReference>